<gene>
    <name evidence="1" type="ordered locus">Clole_1840</name>
    <name evidence="2" type="ordered locus">Clole_2781</name>
</gene>
<dbReference type="EMBL" id="CP002582">
    <property type="protein sequence ID" value="ADZ83563.1"/>
    <property type="molecule type" value="Genomic_DNA"/>
</dbReference>
<sequence>MKVRMMVWNRPGFTAGKIYKVEGKTRNTYLLRNNKGYLHSVKADDCKQVGFLEGLF</sequence>
<accession>F2JK65</accession>
<dbReference type="STRING" id="642492.Clole_1840"/>
<name>F2JK65_CELLD</name>
<dbReference type="KEGG" id="cle:Clole_2781"/>
<proteinExistence type="predicted"/>
<dbReference type="RefSeq" id="WP_013656860.1">
    <property type="nucleotide sequence ID" value="NC_015275.1"/>
</dbReference>
<organism evidence="2 3">
    <name type="scientific">Cellulosilyticum lentocellum (strain ATCC 49066 / DSM 5427 / NCIMB 11756 / RHM5)</name>
    <name type="common">Clostridium lentocellum</name>
    <dbReference type="NCBI Taxonomy" id="642492"/>
    <lineage>
        <taxon>Bacteria</taxon>
        <taxon>Bacillati</taxon>
        <taxon>Bacillota</taxon>
        <taxon>Clostridia</taxon>
        <taxon>Lachnospirales</taxon>
        <taxon>Cellulosilyticaceae</taxon>
        <taxon>Cellulosilyticum</taxon>
    </lineage>
</organism>
<evidence type="ECO:0000313" key="3">
    <source>
        <dbReference type="Proteomes" id="UP000008467"/>
    </source>
</evidence>
<reference evidence="2 3" key="1">
    <citation type="journal article" date="2011" name="J. Bacteriol.">
        <title>Complete genome sequence of the cellulose-degrading bacterium Cellulosilyticum lentocellum.</title>
        <authorList>
            <consortium name="US DOE Joint Genome Institute"/>
            <person name="Miller D.A."/>
            <person name="Suen G."/>
            <person name="Bruce D."/>
            <person name="Copeland A."/>
            <person name="Cheng J.F."/>
            <person name="Detter C."/>
            <person name="Goodwin L.A."/>
            <person name="Han C.S."/>
            <person name="Hauser L.J."/>
            <person name="Land M.L."/>
            <person name="Lapidus A."/>
            <person name="Lucas S."/>
            <person name="Meincke L."/>
            <person name="Pitluck S."/>
            <person name="Tapia R."/>
            <person name="Teshima H."/>
            <person name="Woyke T."/>
            <person name="Fox B.G."/>
            <person name="Angert E.R."/>
            <person name="Currie C.R."/>
        </authorList>
    </citation>
    <scope>NUCLEOTIDE SEQUENCE [LARGE SCALE GENOMIC DNA]</scope>
    <source>
        <strain evidence="3">ATCC 49066 / DSM 5427 / NCIMB 11756 / RHM5</strain>
        <strain evidence="2">DSM 5427</strain>
    </source>
</reference>
<dbReference type="KEGG" id="cle:Clole_1840"/>
<dbReference type="Proteomes" id="UP000008467">
    <property type="component" value="Chromosome"/>
</dbReference>
<dbReference type="AlphaFoldDB" id="F2JK65"/>
<dbReference type="EMBL" id="CP002582">
    <property type="protein sequence ID" value="ADZ84480.1"/>
    <property type="molecule type" value="Genomic_DNA"/>
</dbReference>
<evidence type="ECO:0000313" key="2">
    <source>
        <dbReference type="EMBL" id="ADZ84480.1"/>
    </source>
</evidence>
<keyword evidence="3" id="KW-1185">Reference proteome</keyword>
<dbReference type="HOGENOM" id="CLU_3005747_0_0_9"/>
<evidence type="ECO:0000313" key="1">
    <source>
        <dbReference type="EMBL" id="ADZ83563.1"/>
    </source>
</evidence>
<protein>
    <submittedName>
        <fullName evidence="2">Uncharacterized protein</fullName>
    </submittedName>
</protein>